<dbReference type="EMBL" id="CP022433">
    <property type="protein sequence ID" value="ASN26079.1"/>
    <property type="molecule type" value="Genomic_DNA"/>
</dbReference>
<dbReference type="PANTHER" id="PTHR34700">
    <property type="entry name" value="POTASSIUM BINDING PROTEIN KBP"/>
    <property type="match status" value="1"/>
</dbReference>
<dbReference type="InterPro" id="IPR036779">
    <property type="entry name" value="LysM_dom_sf"/>
</dbReference>
<feature type="compositionally biased region" description="Low complexity" evidence="3">
    <location>
        <begin position="241"/>
        <end position="253"/>
    </location>
</feature>
<dbReference type="Gene3D" id="3.10.350.10">
    <property type="entry name" value="LysM domain"/>
    <property type="match status" value="1"/>
</dbReference>
<dbReference type="Pfam" id="PF01476">
    <property type="entry name" value="LysM"/>
    <property type="match status" value="1"/>
</dbReference>
<feature type="compositionally biased region" description="Low complexity" evidence="3">
    <location>
        <begin position="147"/>
        <end position="219"/>
    </location>
</feature>
<dbReference type="CDD" id="cd00118">
    <property type="entry name" value="LysM"/>
    <property type="match status" value="1"/>
</dbReference>
<gene>
    <name evidence="6" type="ORF">LK07_21020</name>
</gene>
<evidence type="ECO:0000256" key="3">
    <source>
        <dbReference type="SAM" id="MobiDB-lite"/>
    </source>
</evidence>
<dbReference type="OrthoDB" id="1404170at2"/>
<dbReference type="PROSITE" id="PS51782">
    <property type="entry name" value="LYSM"/>
    <property type="match status" value="1"/>
</dbReference>
<dbReference type="PANTHER" id="PTHR34700:SF4">
    <property type="entry name" value="PHAGE-LIKE ELEMENT PBSX PROTEIN XKDP"/>
    <property type="match status" value="1"/>
</dbReference>
<evidence type="ECO:0000313" key="6">
    <source>
        <dbReference type="EMBL" id="ASN26079.1"/>
    </source>
</evidence>
<organism evidence="6 7">
    <name type="scientific">Streptomyces pluripotens</name>
    <dbReference type="NCBI Taxonomy" id="1355015"/>
    <lineage>
        <taxon>Bacteria</taxon>
        <taxon>Bacillati</taxon>
        <taxon>Actinomycetota</taxon>
        <taxon>Actinomycetes</taxon>
        <taxon>Kitasatosporales</taxon>
        <taxon>Streptomycetaceae</taxon>
        <taxon>Streptomyces</taxon>
    </lineage>
</organism>
<keyword evidence="4" id="KW-0732">Signal</keyword>
<feature type="signal peptide" evidence="4">
    <location>
        <begin position="1"/>
        <end position="40"/>
    </location>
</feature>
<name>A0A221P1D9_9ACTN</name>
<evidence type="ECO:0000313" key="7">
    <source>
        <dbReference type="Proteomes" id="UP000031501"/>
    </source>
</evidence>
<reference evidence="6 7" key="1">
    <citation type="submission" date="2017-07" db="EMBL/GenBank/DDBJ databases">
        <title>Genome sequence of Streptomyces pluripotens MUSC 137T.</title>
        <authorList>
            <person name="Ser H.-L."/>
            <person name="Lee L.-H."/>
        </authorList>
    </citation>
    <scope>NUCLEOTIDE SEQUENCE [LARGE SCALE GENOMIC DNA]</scope>
    <source>
        <strain evidence="6 7">MUSC 137</strain>
    </source>
</reference>
<dbReference type="GO" id="GO:0016787">
    <property type="term" value="F:hydrolase activity"/>
    <property type="evidence" value="ECO:0007669"/>
    <property type="project" value="UniProtKB-KW"/>
</dbReference>
<comment type="similarity">
    <text evidence="1">Belongs to the transglycosylase family. Rpf subfamily.</text>
</comment>
<dbReference type="CDD" id="cd13925">
    <property type="entry name" value="RPF"/>
    <property type="match status" value="1"/>
</dbReference>
<protein>
    <submittedName>
        <fullName evidence="6">Peptigoglycan-binding protein LysM</fullName>
    </submittedName>
</protein>
<evidence type="ECO:0000259" key="5">
    <source>
        <dbReference type="PROSITE" id="PS51782"/>
    </source>
</evidence>
<dbReference type="InterPro" id="IPR052196">
    <property type="entry name" value="Bact_Kbp"/>
</dbReference>
<dbReference type="AlphaFoldDB" id="A0A221P1D9"/>
<dbReference type="Proteomes" id="UP000031501">
    <property type="component" value="Chromosome"/>
</dbReference>
<dbReference type="InterPro" id="IPR018392">
    <property type="entry name" value="LysM"/>
</dbReference>
<feature type="compositionally biased region" description="Polar residues" evidence="3">
    <location>
        <begin position="294"/>
        <end position="315"/>
    </location>
</feature>
<keyword evidence="7" id="KW-1185">Reference proteome</keyword>
<feature type="region of interest" description="Disordered" evidence="3">
    <location>
        <begin position="140"/>
        <end position="355"/>
    </location>
</feature>
<dbReference type="KEGG" id="splu:LK06_019860"/>
<dbReference type="STRING" id="1355015.LK06_019860"/>
<feature type="domain" description="LysM" evidence="5">
    <location>
        <begin position="352"/>
        <end position="401"/>
    </location>
</feature>
<dbReference type="Gene3D" id="1.10.530.10">
    <property type="match status" value="1"/>
</dbReference>
<dbReference type="InterPro" id="IPR023346">
    <property type="entry name" value="Lysozyme-like_dom_sf"/>
</dbReference>
<evidence type="ECO:0000256" key="4">
    <source>
        <dbReference type="SAM" id="SignalP"/>
    </source>
</evidence>
<proteinExistence type="inferred from homology"/>
<dbReference type="SUPFAM" id="SSF53955">
    <property type="entry name" value="Lysozyme-like"/>
    <property type="match status" value="1"/>
</dbReference>
<dbReference type="SUPFAM" id="SSF54106">
    <property type="entry name" value="LysM domain"/>
    <property type="match status" value="1"/>
</dbReference>
<keyword evidence="2" id="KW-0378">Hydrolase</keyword>
<sequence>MLSGNGRHRRPRQAPALLVAAGVTGSAIAIPLLGAASANAADGTTWDKVAECESGGSWSADTGNGYYGGLQISQDDWVKYGGSRYADSPDQASRSQQIAVAEEILGDQSTAPWATCAQRSGLTPGSGAVDVDTGVGGLGGAGGANHSGGLSDDSVSTGLSDSSTSSSSVPLSPSSSGSSSFSPSGPSSSTPSSPSSSSPSSPGSSLPGSPSSDVDTATGTGTGTGSGSDSDPGSGLGPGSSPGSTPVPGYTPGEDAATDPGMDADLKGSNATKSDKSVSSGAGYAQGGEGSSAAGPNTDNSGTSRQGAGSWSLVDTGTLDGGGRHRGESAEGSVKSGQKGEVLGRHASREPGTYTVREGDSLTSIADSFDVDGGWRALYAGNKGVVGADPDHIVAGQTLEVGAETGAK</sequence>
<evidence type="ECO:0000256" key="2">
    <source>
        <dbReference type="ARBA" id="ARBA00022801"/>
    </source>
</evidence>
<feature type="compositionally biased region" description="Polar residues" evidence="3">
    <location>
        <begin position="269"/>
        <end position="280"/>
    </location>
</feature>
<dbReference type="InterPro" id="IPR010618">
    <property type="entry name" value="RPF"/>
</dbReference>
<dbReference type="Pfam" id="PF06737">
    <property type="entry name" value="Transglycosylas"/>
    <property type="match status" value="1"/>
</dbReference>
<accession>A0A221P1D9</accession>
<evidence type="ECO:0000256" key="1">
    <source>
        <dbReference type="ARBA" id="ARBA00010830"/>
    </source>
</evidence>
<feature type="chain" id="PRO_5011217976" evidence="4">
    <location>
        <begin position="41"/>
        <end position="408"/>
    </location>
</feature>
<dbReference type="SMART" id="SM00257">
    <property type="entry name" value="LysM"/>
    <property type="match status" value="1"/>
</dbReference>